<feature type="region of interest" description="Disordered" evidence="12">
    <location>
        <begin position="591"/>
        <end position="613"/>
    </location>
</feature>
<keyword evidence="6 11" id="KW-0865">Zymogen</keyword>
<dbReference type="GO" id="GO:0006750">
    <property type="term" value="P:glutathione biosynthetic process"/>
    <property type="evidence" value="ECO:0007669"/>
    <property type="project" value="UniProtKB-KW"/>
</dbReference>
<dbReference type="AlphaFoldDB" id="A0A4Y3NFH5"/>
<evidence type="ECO:0000256" key="5">
    <source>
        <dbReference type="ARBA" id="ARBA00022801"/>
    </source>
</evidence>
<accession>A0A4Y3NFH5</accession>
<evidence type="ECO:0000256" key="12">
    <source>
        <dbReference type="SAM" id="MobiDB-lite"/>
    </source>
</evidence>
<evidence type="ECO:0000256" key="1">
    <source>
        <dbReference type="ARBA" id="ARBA00001049"/>
    </source>
</evidence>
<dbReference type="InterPro" id="IPR043138">
    <property type="entry name" value="GGT_lsub"/>
</dbReference>
<dbReference type="PANTHER" id="PTHR43199:SF1">
    <property type="entry name" value="GLUTATHIONE HYDROLASE PROENZYME"/>
    <property type="match status" value="1"/>
</dbReference>
<organism evidence="14 15">
    <name type="scientific">Paenarthrobacter aurescens</name>
    <name type="common">Arthrobacter aurescens</name>
    <dbReference type="NCBI Taxonomy" id="43663"/>
    <lineage>
        <taxon>Bacteria</taxon>
        <taxon>Bacillati</taxon>
        <taxon>Actinomycetota</taxon>
        <taxon>Actinomycetes</taxon>
        <taxon>Micrococcales</taxon>
        <taxon>Micrococcaceae</taxon>
        <taxon>Paenarthrobacter</taxon>
    </lineage>
</organism>
<dbReference type="OrthoDB" id="9781342at2"/>
<dbReference type="RefSeq" id="WP_141280856.1">
    <property type="nucleotide sequence ID" value="NZ_BAAAWK010000001.1"/>
</dbReference>
<comment type="catalytic activity">
    <reaction evidence="2 11">
        <text>glutathione + H2O = L-cysteinylglycine + L-glutamate</text>
        <dbReference type="Rhea" id="RHEA:28807"/>
        <dbReference type="ChEBI" id="CHEBI:15377"/>
        <dbReference type="ChEBI" id="CHEBI:29985"/>
        <dbReference type="ChEBI" id="CHEBI:57925"/>
        <dbReference type="ChEBI" id="CHEBI:61694"/>
        <dbReference type="EC" id="3.4.19.13"/>
    </reaction>
</comment>
<reference evidence="14 15" key="1">
    <citation type="submission" date="2019-06" db="EMBL/GenBank/DDBJ databases">
        <title>Whole genome shotgun sequence of Paenarthrobacter aurescens NBRC 12136.</title>
        <authorList>
            <person name="Hosoyama A."/>
            <person name="Uohara A."/>
            <person name="Ohji S."/>
            <person name="Ichikawa N."/>
        </authorList>
    </citation>
    <scope>NUCLEOTIDE SEQUENCE [LARGE SCALE GENOMIC DNA]</scope>
    <source>
        <strain evidence="14 15">NBRC 12136</strain>
    </source>
</reference>
<dbReference type="EC" id="3.4.19.13" evidence="11"/>
<feature type="signal peptide" evidence="13">
    <location>
        <begin position="1"/>
        <end position="25"/>
    </location>
</feature>
<dbReference type="InterPro" id="IPR006311">
    <property type="entry name" value="TAT_signal"/>
</dbReference>
<feature type="binding site" evidence="10">
    <location>
        <position position="503"/>
    </location>
    <ligand>
        <name>L-glutamate</name>
        <dbReference type="ChEBI" id="CHEBI:29985"/>
    </ligand>
</feature>
<dbReference type="UniPathway" id="UPA00204"/>
<dbReference type="InterPro" id="IPR000101">
    <property type="entry name" value="GGT_peptidase"/>
</dbReference>
<evidence type="ECO:0000313" key="14">
    <source>
        <dbReference type="EMBL" id="GEB17469.1"/>
    </source>
</evidence>
<evidence type="ECO:0000256" key="3">
    <source>
        <dbReference type="ARBA" id="ARBA00009381"/>
    </source>
</evidence>
<comment type="subunit">
    <text evidence="11">This enzyme consists of two polypeptide chains, which are synthesized in precursor form from a single polypeptide.</text>
</comment>
<dbReference type="InterPro" id="IPR051792">
    <property type="entry name" value="GGT_bact"/>
</dbReference>
<feature type="binding site" evidence="10">
    <location>
        <begin position="481"/>
        <end position="482"/>
    </location>
    <ligand>
        <name>L-glutamate</name>
        <dbReference type="ChEBI" id="CHEBI:29985"/>
    </ligand>
</feature>
<feature type="active site" description="Nucleophile" evidence="9">
    <location>
        <position position="418"/>
    </location>
</feature>
<evidence type="ECO:0000256" key="4">
    <source>
        <dbReference type="ARBA" id="ARBA00022679"/>
    </source>
</evidence>
<dbReference type="EC" id="2.3.2.2" evidence="11"/>
<evidence type="ECO:0000256" key="13">
    <source>
        <dbReference type="SAM" id="SignalP"/>
    </source>
</evidence>
<evidence type="ECO:0000256" key="6">
    <source>
        <dbReference type="ARBA" id="ARBA00023145"/>
    </source>
</evidence>
<keyword evidence="7 11" id="KW-0012">Acyltransferase</keyword>
<dbReference type="GO" id="GO:0036374">
    <property type="term" value="F:glutathione hydrolase activity"/>
    <property type="evidence" value="ECO:0007669"/>
    <property type="project" value="UniProtKB-UniRule"/>
</dbReference>
<comment type="catalytic activity">
    <reaction evidence="1 11">
        <text>an S-substituted glutathione + H2O = an S-substituted L-cysteinylglycine + L-glutamate</text>
        <dbReference type="Rhea" id="RHEA:59468"/>
        <dbReference type="ChEBI" id="CHEBI:15377"/>
        <dbReference type="ChEBI" id="CHEBI:29985"/>
        <dbReference type="ChEBI" id="CHEBI:90779"/>
        <dbReference type="ChEBI" id="CHEBI:143103"/>
        <dbReference type="EC" id="3.4.19.13"/>
    </reaction>
</comment>
<dbReference type="EMBL" id="BJMD01000001">
    <property type="protein sequence ID" value="GEB17469.1"/>
    <property type="molecule type" value="Genomic_DNA"/>
</dbReference>
<comment type="similarity">
    <text evidence="3 11">Belongs to the gamma-glutamyltransferase family.</text>
</comment>
<comment type="pathway">
    <text evidence="11">Sulfur metabolism; glutathione metabolism.</text>
</comment>
<evidence type="ECO:0000256" key="7">
    <source>
        <dbReference type="ARBA" id="ARBA00023315"/>
    </source>
</evidence>
<dbReference type="Pfam" id="PF01019">
    <property type="entry name" value="G_glu_transpept"/>
    <property type="match status" value="1"/>
</dbReference>
<name>A0A4Y3NFH5_PAEAU</name>
<feature type="chain" id="PRO_5038371117" description="Glutathione hydrolase proenzyme" evidence="13">
    <location>
        <begin position="26"/>
        <end position="613"/>
    </location>
</feature>
<dbReference type="Gene3D" id="3.60.20.40">
    <property type="match status" value="1"/>
</dbReference>
<feature type="binding site" evidence="10">
    <location>
        <position position="112"/>
    </location>
    <ligand>
        <name>L-glutamate</name>
        <dbReference type="ChEBI" id="CHEBI:29985"/>
    </ligand>
</feature>
<keyword evidence="4 11" id="KW-0808">Transferase</keyword>
<dbReference type="InterPro" id="IPR043137">
    <property type="entry name" value="GGT_ssub_C"/>
</dbReference>
<comment type="catalytic activity">
    <reaction evidence="8 11">
        <text>an N-terminal (5-L-glutamyl)-[peptide] + an alpha-amino acid = 5-L-glutamyl amino acid + an N-terminal L-alpha-aminoacyl-[peptide]</text>
        <dbReference type="Rhea" id="RHEA:23904"/>
        <dbReference type="Rhea" id="RHEA-COMP:9780"/>
        <dbReference type="Rhea" id="RHEA-COMP:9795"/>
        <dbReference type="ChEBI" id="CHEBI:77644"/>
        <dbReference type="ChEBI" id="CHEBI:78597"/>
        <dbReference type="ChEBI" id="CHEBI:78599"/>
        <dbReference type="ChEBI" id="CHEBI:78608"/>
        <dbReference type="EC" id="2.3.2.2"/>
    </reaction>
</comment>
<comment type="caution">
    <text evidence="14">The sequence shown here is derived from an EMBL/GenBank/DDBJ whole genome shotgun (WGS) entry which is preliminary data.</text>
</comment>
<keyword evidence="5 11" id="KW-0378">Hydrolase</keyword>
<sequence length="613" mass="63777">MTHVRRQLAAVTAALALTATSGAMASPAFADPRETDKTATATGYGGAVSTVDPEASAAAIEVLRKGGNAADAAVAAAATLGVTEPYSAGIGGGGYFVFYDAKTKQVGTIDGRETAPAGMPNDAFINPADPEGKPYKFTPDLVTSGVSVGVPGTPATWERALERWGTLDLGEALKPAIKVANRGFVVDQTFRQQTLDNKLRFDAFTSTQDLFLPGGDAPAVGSVFKNPDLAETYRQLAKEGTDAFYGGPLAEEIVQTVQAPPKTATTALPVPVGFMTTQDLANYKVLDQDPTVVEYRGYDVYGMAPSSSGGTTVGESLNILENYDLKGMTPVDALHHYIEASSLAFADRGAYVGDPAFVNVPTTTLLDDVFAKERSCEIDPTAAAPKPVAPGNVKEYDGACPAAVAPLAKDSDTENISTTNLTVADKWGNVVEYTLTIEQTGGSGIVVPGRGFLLNNELTDFSTVYDPKDPNRIEPNKRPRSSMSPTIILKDQKPFLALGSPGGSTIITTVLQTILNRVDLGMTVSEALAAPRTSPRNGATVTSEPAFIDAYGPALESLGHDLIPAGDAFTSAAEIGAATAIEFNPDGSMTAAAEPERRGGGSAMVVKGAKPGK</sequence>
<dbReference type="SUPFAM" id="SSF56235">
    <property type="entry name" value="N-terminal nucleophile aminohydrolases (Ntn hydrolases)"/>
    <property type="match status" value="1"/>
</dbReference>
<dbReference type="PRINTS" id="PR01210">
    <property type="entry name" value="GGTRANSPTASE"/>
</dbReference>
<protein>
    <recommendedName>
        <fullName evidence="11">Glutathione hydrolase proenzyme</fullName>
        <ecNumber evidence="11">2.3.2.2</ecNumber>
        <ecNumber evidence="11">3.4.19.13</ecNumber>
    </recommendedName>
    <component>
        <recommendedName>
            <fullName evidence="11">Glutathione hydrolase large chain</fullName>
        </recommendedName>
    </component>
    <component>
        <recommendedName>
            <fullName evidence="11">Glutathione hydrolase small chain</fullName>
        </recommendedName>
    </component>
</protein>
<dbReference type="GO" id="GO:0103068">
    <property type="term" value="F:leukotriene C4 gamma-glutamyl transferase activity"/>
    <property type="evidence" value="ECO:0007669"/>
    <property type="project" value="UniProtKB-EC"/>
</dbReference>
<evidence type="ECO:0000256" key="2">
    <source>
        <dbReference type="ARBA" id="ARBA00001089"/>
    </source>
</evidence>
<dbReference type="GO" id="GO:0006751">
    <property type="term" value="P:glutathione catabolic process"/>
    <property type="evidence" value="ECO:0007669"/>
    <property type="project" value="UniProtKB-UniRule"/>
</dbReference>
<keyword evidence="15" id="KW-1185">Reference proteome</keyword>
<keyword evidence="11" id="KW-0317">Glutathione biosynthesis</keyword>
<feature type="binding site" evidence="10">
    <location>
        <position position="460"/>
    </location>
    <ligand>
        <name>L-glutamate</name>
        <dbReference type="ChEBI" id="CHEBI:29985"/>
    </ligand>
</feature>
<evidence type="ECO:0000256" key="9">
    <source>
        <dbReference type="PIRSR" id="PIRSR600101-1"/>
    </source>
</evidence>
<proteinExistence type="inferred from homology"/>
<dbReference type="PANTHER" id="PTHR43199">
    <property type="entry name" value="GLUTATHIONE HYDROLASE"/>
    <property type="match status" value="1"/>
</dbReference>
<evidence type="ECO:0000256" key="10">
    <source>
        <dbReference type="PIRSR" id="PIRSR600101-2"/>
    </source>
</evidence>
<dbReference type="GeneID" id="97302313"/>
<evidence type="ECO:0000313" key="15">
    <source>
        <dbReference type="Proteomes" id="UP000317715"/>
    </source>
</evidence>
<dbReference type="Proteomes" id="UP000317715">
    <property type="component" value="Unassembled WGS sequence"/>
</dbReference>
<dbReference type="Gene3D" id="1.10.246.130">
    <property type="match status" value="1"/>
</dbReference>
<evidence type="ECO:0000256" key="8">
    <source>
        <dbReference type="ARBA" id="ARBA00047417"/>
    </source>
</evidence>
<evidence type="ECO:0000256" key="11">
    <source>
        <dbReference type="RuleBase" id="RU368036"/>
    </source>
</evidence>
<keyword evidence="13" id="KW-0732">Signal</keyword>
<dbReference type="InterPro" id="IPR029055">
    <property type="entry name" value="Ntn_hydrolases_N"/>
</dbReference>
<gene>
    <name evidence="14" type="ORF">AAU01_02240</name>
</gene>
<dbReference type="NCBIfam" id="TIGR00066">
    <property type="entry name" value="g_glut_trans"/>
    <property type="match status" value="1"/>
</dbReference>
<dbReference type="PROSITE" id="PS51318">
    <property type="entry name" value="TAT"/>
    <property type="match status" value="1"/>
</dbReference>
<comment type="PTM">
    <text evidence="11">Cleaved by autocatalysis into a large and a small subunit.</text>
</comment>